<dbReference type="Proteomes" id="UP000242877">
    <property type="component" value="Unassembled WGS sequence"/>
</dbReference>
<dbReference type="PANTHER" id="PTHR42940">
    <property type="entry name" value="ALCOHOL DEHYDROGENASE 1-RELATED"/>
    <property type="match status" value="1"/>
</dbReference>
<dbReference type="Gene3D" id="3.90.180.10">
    <property type="entry name" value="Medium-chain alcohol dehydrogenases, catalytic domain"/>
    <property type="match status" value="1"/>
</dbReference>
<dbReference type="SMART" id="SM00829">
    <property type="entry name" value="PKS_ER"/>
    <property type="match status" value="1"/>
</dbReference>
<dbReference type="GO" id="GO:0004022">
    <property type="term" value="F:alcohol dehydrogenase (NAD+) activity"/>
    <property type="evidence" value="ECO:0007669"/>
    <property type="project" value="TreeGrafter"/>
</dbReference>
<keyword evidence="5" id="KW-0560">Oxidoreductase</keyword>
<dbReference type="InterPro" id="IPR002328">
    <property type="entry name" value="ADH_Zn_CS"/>
</dbReference>
<evidence type="ECO:0000256" key="4">
    <source>
        <dbReference type="ARBA" id="ARBA00022833"/>
    </source>
</evidence>
<reference evidence="9 10" key="1">
    <citation type="journal article" date="2016" name="Genome Biol. Evol.">
        <title>Divergent and convergent evolution of fungal pathogenicity.</title>
        <authorList>
            <person name="Shang Y."/>
            <person name="Xiao G."/>
            <person name="Zheng P."/>
            <person name="Cen K."/>
            <person name="Zhan S."/>
            <person name="Wang C."/>
        </authorList>
    </citation>
    <scope>NUCLEOTIDE SEQUENCE [LARGE SCALE GENOMIC DNA]</scope>
    <source>
        <strain evidence="9 10">ARSEF 7405</strain>
    </source>
</reference>
<dbReference type="SUPFAM" id="SSF50129">
    <property type="entry name" value="GroES-like"/>
    <property type="match status" value="1"/>
</dbReference>
<dbReference type="GO" id="GO:0005737">
    <property type="term" value="C:cytoplasm"/>
    <property type="evidence" value="ECO:0007669"/>
    <property type="project" value="TreeGrafter"/>
</dbReference>
<comment type="similarity">
    <text evidence="2 7">Belongs to the zinc-containing alcohol dehydrogenase family.</text>
</comment>
<dbReference type="PANTHER" id="PTHR42940:SF1">
    <property type="entry name" value="ENOYL REDUCTASE (ER) DOMAIN-CONTAINING PROTEIN"/>
    <property type="match status" value="1"/>
</dbReference>
<evidence type="ECO:0000256" key="6">
    <source>
        <dbReference type="ARBA" id="ARBA00023027"/>
    </source>
</evidence>
<evidence type="ECO:0000256" key="1">
    <source>
        <dbReference type="ARBA" id="ARBA00001947"/>
    </source>
</evidence>
<keyword evidence="6" id="KW-0520">NAD</keyword>
<dbReference type="EMBL" id="AZGZ01000001">
    <property type="protein sequence ID" value="KZZ98180.1"/>
    <property type="molecule type" value="Genomic_DNA"/>
</dbReference>
<dbReference type="PROSITE" id="PS00059">
    <property type="entry name" value="ADH_ZINC"/>
    <property type="match status" value="1"/>
</dbReference>
<dbReference type="OrthoDB" id="1879366at2759"/>
<dbReference type="InterPro" id="IPR011032">
    <property type="entry name" value="GroES-like_sf"/>
</dbReference>
<gene>
    <name evidence="9" type="ORF">AAP_00441</name>
</gene>
<evidence type="ECO:0000313" key="10">
    <source>
        <dbReference type="Proteomes" id="UP000242877"/>
    </source>
</evidence>
<organism evidence="9 10">
    <name type="scientific">Ascosphaera apis ARSEF 7405</name>
    <dbReference type="NCBI Taxonomy" id="392613"/>
    <lineage>
        <taxon>Eukaryota</taxon>
        <taxon>Fungi</taxon>
        <taxon>Dikarya</taxon>
        <taxon>Ascomycota</taxon>
        <taxon>Pezizomycotina</taxon>
        <taxon>Eurotiomycetes</taxon>
        <taxon>Eurotiomycetidae</taxon>
        <taxon>Onygenales</taxon>
        <taxon>Ascosphaeraceae</taxon>
        <taxon>Ascosphaera</taxon>
    </lineage>
</organism>
<dbReference type="FunFam" id="3.40.50.720:FF:000039">
    <property type="entry name" value="Alcohol dehydrogenase AdhP"/>
    <property type="match status" value="1"/>
</dbReference>
<evidence type="ECO:0000259" key="8">
    <source>
        <dbReference type="SMART" id="SM00829"/>
    </source>
</evidence>
<accession>A0A166PP76</accession>
<dbReference type="SUPFAM" id="SSF51735">
    <property type="entry name" value="NAD(P)-binding Rossmann-fold domains"/>
    <property type="match status" value="1"/>
</dbReference>
<dbReference type="InterPro" id="IPR036291">
    <property type="entry name" value="NAD(P)-bd_dom_sf"/>
</dbReference>
<evidence type="ECO:0000256" key="3">
    <source>
        <dbReference type="ARBA" id="ARBA00022723"/>
    </source>
</evidence>
<comment type="cofactor">
    <cofactor evidence="1 7">
        <name>Zn(2+)</name>
        <dbReference type="ChEBI" id="CHEBI:29105"/>
    </cofactor>
</comment>
<evidence type="ECO:0000256" key="7">
    <source>
        <dbReference type="RuleBase" id="RU361277"/>
    </source>
</evidence>
<feature type="domain" description="Enoyl reductase (ER)" evidence="8">
    <location>
        <begin position="24"/>
        <end position="360"/>
    </location>
</feature>
<keyword evidence="4 7" id="KW-0862">Zinc</keyword>
<dbReference type="GO" id="GO:0008270">
    <property type="term" value="F:zinc ion binding"/>
    <property type="evidence" value="ECO:0007669"/>
    <property type="project" value="InterPro"/>
</dbReference>
<evidence type="ECO:0000313" key="9">
    <source>
        <dbReference type="EMBL" id="KZZ98180.1"/>
    </source>
</evidence>
<protein>
    <submittedName>
        <fullName evidence="9">Alcohol dehydrogenase superfamily, zinc-type</fullName>
    </submittedName>
</protein>
<dbReference type="Pfam" id="PF08240">
    <property type="entry name" value="ADH_N"/>
    <property type="match status" value="1"/>
</dbReference>
<evidence type="ECO:0000256" key="2">
    <source>
        <dbReference type="ARBA" id="ARBA00008072"/>
    </source>
</evidence>
<dbReference type="AlphaFoldDB" id="A0A166PP76"/>
<dbReference type="InterPro" id="IPR013154">
    <property type="entry name" value="ADH-like_N"/>
</dbReference>
<proteinExistence type="inferred from homology"/>
<dbReference type="CDD" id="cd08297">
    <property type="entry name" value="CAD3"/>
    <property type="match status" value="1"/>
</dbReference>
<keyword evidence="10" id="KW-1185">Reference proteome</keyword>
<dbReference type="Gene3D" id="3.40.50.720">
    <property type="entry name" value="NAD(P)-binding Rossmann-like Domain"/>
    <property type="match status" value="1"/>
</dbReference>
<dbReference type="InterPro" id="IPR013149">
    <property type="entry name" value="ADH-like_C"/>
</dbReference>
<sequence length="364" mass="38056">MAEVSTAAISVPKRGVAGVVTEYGPDFKLAVEEVDVPEPGPDDLLICLNTTGVCYSDIHCIIGDLTFPRIDLLGVRSPGHEGAGVVVKIGTNVQGWKVGDRAGVKPIRSVCFNCGYCWNMAETACPSATYTGITQPGTYQRYMTNPAIYTTRIPDGVDDFSAAPIMCAGSTMYQCIVDSGLKWGNILVILGAGGGVGHLGVQIGKALGYRIIGVDAGESKRSLCMSLGCEAFADITQTKDIVAEVLKASDGIGAHGVIVTAGSKAAYESAPKMLRVGGTVICVGLPPAGTVVVGADPNEIVLRRIAIKGSFVGSMLSTERCLELVQRGLVKPNYEVFPVKSLPDAVNKLKNGQVAGRCVVDFNA</sequence>
<keyword evidence="3 7" id="KW-0479">Metal-binding</keyword>
<dbReference type="VEuPathDB" id="FungiDB:AAP_00441"/>
<dbReference type="InterPro" id="IPR020843">
    <property type="entry name" value="ER"/>
</dbReference>
<dbReference type="Pfam" id="PF00107">
    <property type="entry name" value="ADH_zinc_N"/>
    <property type="match status" value="1"/>
</dbReference>
<name>A0A166PP76_9EURO</name>
<evidence type="ECO:0000256" key="5">
    <source>
        <dbReference type="ARBA" id="ARBA00023002"/>
    </source>
</evidence>
<comment type="caution">
    <text evidence="9">The sequence shown here is derived from an EMBL/GenBank/DDBJ whole genome shotgun (WGS) entry which is preliminary data.</text>
</comment>